<dbReference type="PANTHER" id="PTHR48228">
    <property type="entry name" value="SUCCINYL-COA--D-CITRAMALATE COA-TRANSFERASE"/>
    <property type="match status" value="1"/>
</dbReference>
<dbReference type="Gene3D" id="3.30.1540.10">
    <property type="entry name" value="formyl-coa transferase, domain 3"/>
    <property type="match status" value="1"/>
</dbReference>
<accession>A0A2A4G5P0</accession>
<dbReference type="InterPro" id="IPR003673">
    <property type="entry name" value="CoA-Trfase_fam_III"/>
</dbReference>
<reference evidence="1 2" key="1">
    <citation type="submission" date="2017-04" db="EMBL/GenBank/DDBJ databases">
        <title>A new member of the family Flavobacteriaceae isolated from ascidians.</title>
        <authorList>
            <person name="Chen L."/>
        </authorList>
    </citation>
    <scope>NUCLEOTIDE SEQUENCE [LARGE SCALE GENOMIC DNA]</scope>
    <source>
        <strain evidence="1 2">HQA918</strain>
    </source>
</reference>
<dbReference type="PANTHER" id="PTHR48228:SF5">
    <property type="entry name" value="ALPHA-METHYLACYL-COA RACEMASE"/>
    <property type="match status" value="1"/>
</dbReference>
<dbReference type="Gene3D" id="3.40.50.10540">
    <property type="entry name" value="Crotonobetainyl-coa:carnitine coa-transferase, domain 1"/>
    <property type="match status" value="1"/>
</dbReference>
<gene>
    <name evidence="1" type="ORF">B7P33_10735</name>
</gene>
<dbReference type="GO" id="GO:0003824">
    <property type="term" value="F:catalytic activity"/>
    <property type="evidence" value="ECO:0007669"/>
    <property type="project" value="InterPro"/>
</dbReference>
<dbReference type="AlphaFoldDB" id="A0A2A4G5P0"/>
<dbReference type="Proteomes" id="UP000219559">
    <property type="component" value="Unassembled WGS sequence"/>
</dbReference>
<dbReference type="OrthoDB" id="9797653at2"/>
<dbReference type="RefSeq" id="WP_097442459.1">
    <property type="nucleotide sequence ID" value="NZ_NBWU01000004.1"/>
</dbReference>
<protein>
    <recommendedName>
        <fullName evidence="3">Carnitine dehydratase</fullName>
    </recommendedName>
</protein>
<sequence>MQEIAPLEGLRILDFSRLLPGPLGTHFLSDMGAEVVKVEHPQRMDYTRYYEPKREGNSVMFHLMNHNKESLIVDYTTKAGKDTIMDEIKKADVLIEQFRPGAMARFGFSFEEVKRINPKIVYISITGYGQQGKKADKAGHDINYMATAGLLDLNRDEKGKPVIPGFQVADIAGGSYMLLAACTSGVLAQQRHQKAQFIDLALADATLPLASIAQGMQQGGIPYAKMPLLSGLLVNYNVYECADNKWIALGALELKFWNAFCELVGQPDWKAKSDQELIVGVFDKSKVTALFRTKTQAEWVALTEAHDVCLSPILTQAEVIAYQDRMERDSFAEISVGPHKMHPYKIPFKTYMAEDS</sequence>
<dbReference type="SUPFAM" id="SSF89796">
    <property type="entry name" value="CoA-transferase family III (CaiB/BaiF)"/>
    <property type="match status" value="1"/>
</dbReference>
<proteinExistence type="predicted"/>
<evidence type="ECO:0008006" key="3">
    <source>
        <dbReference type="Google" id="ProtNLM"/>
    </source>
</evidence>
<comment type="caution">
    <text evidence="1">The sequence shown here is derived from an EMBL/GenBank/DDBJ whole genome shotgun (WGS) entry which is preliminary data.</text>
</comment>
<keyword evidence="2" id="KW-1185">Reference proteome</keyword>
<dbReference type="EMBL" id="NBWU01000004">
    <property type="protein sequence ID" value="PCE63743.1"/>
    <property type="molecule type" value="Genomic_DNA"/>
</dbReference>
<dbReference type="InterPro" id="IPR050509">
    <property type="entry name" value="CoA-transferase_III"/>
</dbReference>
<evidence type="ECO:0000313" key="1">
    <source>
        <dbReference type="EMBL" id="PCE63743.1"/>
    </source>
</evidence>
<organism evidence="1 2">
    <name type="scientific">Sediminicola luteus</name>
    <dbReference type="NCBI Taxonomy" id="319238"/>
    <lineage>
        <taxon>Bacteria</taxon>
        <taxon>Pseudomonadati</taxon>
        <taxon>Bacteroidota</taxon>
        <taxon>Flavobacteriia</taxon>
        <taxon>Flavobacteriales</taxon>
        <taxon>Flavobacteriaceae</taxon>
        <taxon>Sediminicola</taxon>
    </lineage>
</organism>
<evidence type="ECO:0000313" key="2">
    <source>
        <dbReference type="Proteomes" id="UP000219559"/>
    </source>
</evidence>
<dbReference type="Pfam" id="PF02515">
    <property type="entry name" value="CoA_transf_3"/>
    <property type="match status" value="1"/>
</dbReference>
<dbReference type="InterPro" id="IPR044855">
    <property type="entry name" value="CoA-Trfase_III_dom3_sf"/>
</dbReference>
<dbReference type="InterPro" id="IPR023606">
    <property type="entry name" value="CoA-Trfase_III_dom_1_sf"/>
</dbReference>
<name>A0A2A4G5P0_9FLAO</name>